<keyword evidence="4" id="KW-0808">Transferase</keyword>
<dbReference type="InterPro" id="IPR049704">
    <property type="entry name" value="Aminotrans_3_PPA_site"/>
</dbReference>
<comment type="similarity">
    <text evidence="3">Belongs to the class-III pyridoxal-phosphate-dependent aminotransferase family.</text>
</comment>
<reference evidence="4 5" key="1">
    <citation type="submission" date="2020-10" db="EMBL/GenBank/DDBJ databases">
        <title>Genome sequencing of Massilia sp. LPB0304.</title>
        <authorList>
            <person name="Kim J."/>
        </authorList>
    </citation>
    <scope>NUCLEOTIDE SEQUENCE [LARGE SCALE GENOMIC DNA]</scope>
    <source>
        <strain evidence="4 5">LPB0304</strain>
    </source>
</reference>
<evidence type="ECO:0000256" key="1">
    <source>
        <dbReference type="ARBA" id="ARBA00001933"/>
    </source>
</evidence>
<dbReference type="Gene3D" id="3.90.1150.10">
    <property type="entry name" value="Aspartate Aminotransferase, domain 1"/>
    <property type="match status" value="1"/>
</dbReference>
<gene>
    <name evidence="4" type="ORF">LPB04_11545</name>
</gene>
<dbReference type="EMBL" id="CP062941">
    <property type="protein sequence ID" value="QOL51818.1"/>
    <property type="molecule type" value="Genomic_DNA"/>
</dbReference>
<evidence type="ECO:0000313" key="5">
    <source>
        <dbReference type="Proteomes" id="UP000593875"/>
    </source>
</evidence>
<comment type="cofactor">
    <cofactor evidence="1">
        <name>pyridoxal 5'-phosphate</name>
        <dbReference type="ChEBI" id="CHEBI:597326"/>
    </cofactor>
</comment>
<evidence type="ECO:0000256" key="2">
    <source>
        <dbReference type="ARBA" id="ARBA00022898"/>
    </source>
</evidence>
<keyword evidence="4" id="KW-0032">Aminotransferase</keyword>
<evidence type="ECO:0000256" key="3">
    <source>
        <dbReference type="RuleBase" id="RU003560"/>
    </source>
</evidence>
<dbReference type="SUPFAM" id="SSF53383">
    <property type="entry name" value="PLP-dependent transferases"/>
    <property type="match status" value="1"/>
</dbReference>
<dbReference type="Pfam" id="PF00202">
    <property type="entry name" value="Aminotran_3"/>
    <property type="match status" value="1"/>
</dbReference>
<dbReference type="InterPro" id="IPR015422">
    <property type="entry name" value="PyrdxlP-dep_Trfase_small"/>
</dbReference>
<dbReference type="PANTHER" id="PTHR43713">
    <property type="entry name" value="GLUTAMATE-1-SEMIALDEHYDE 2,1-AMINOMUTASE"/>
    <property type="match status" value="1"/>
</dbReference>
<dbReference type="Proteomes" id="UP000593875">
    <property type="component" value="Chromosome"/>
</dbReference>
<name>A0A7L9UA02_9BURK</name>
<dbReference type="InterPro" id="IPR015424">
    <property type="entry name" value="PyrdxlP-dep_Trfase"/>
</dbReference>
<dbReference type="InterPro" id="IPR005814">
    <property type="entry name" value="Aminotrans_3"/>
</dbReference>
<dbReference type="Gene3D" id="3.40.640.10">
    <property type="entry name" value="Type I PLP-dependent aspartate aminotransferase-like (Major domain)"/>
    <property type="match status" value="1"/>
</dbReference>
<dbReference type="AlphaFoldDB" id="A0A7L9UA02"/>
<protein>
    <submittedName>
        <fullName evidence="4">Aminotransferase class III-fold pyridoxal phosphate-dependent enzyme</fullName>
    </submittedName>
</protein>
<proteinExistence type="inferred from homology"/>
<organism evidence="4 5">
    <name type="scientific">Massilia litorea</name>
    <dbReference type="NCBI Taxonomy" id="2769491"/>
    <lineage>
        <taxon>Bacteria</taxon>
        <taxon>Pseudomonadati</taxon>
        <taxon>Pseudomonadota</taxon>
        <taxon>Betaproteobacteria</taxon>
        <taxon>Burkholderiales</taxon>
        <taxon>Oxalobacteraceae</taxon>
        <taxon>Telluria group</taxon>
        <taxon>Massilia</taxon>
    </lineage>
</organism>
<accession>A0A7L9UA02</accession>
<dbReference type="PROSITE" id="PS00600">
    <property type="entry name" value="AA_TRANSFER_CLASS_3"/>
    <property type="match status" value="1"/>
</dbReference>
<dbReference type="InterPro" id="IPR015421">
    <property type="entry name" value="PyrdxlP-dep_Trfase_major"/>
</dbReference>
<dbReference type="PANTHER" id="PTHR43713:SF3">
    <property type="entry name" value="GLUTAMATE-1-SEMIALDEHYDE 2,1-AMINOMUTASE 1, CHLOROPLASTIC-RELATED"/>
    <property type="match status" value="1"/>
</dbReference>
<dbReference type="KEGG" id="mlir:LPB04_11545"/>
<dbReference type="GO" id="GO:0030170">
    <property type="term" value="F:pyridoxal phosphate binding"/>
    <property type="evidence" value="ECO:0007669"/>
    <property type="project" value="InterPro"/>
</dbReference>
<keyword evidence="5" id="KW-1185">Reference proteome</keyword>
<keyword evidence="2 3" id="KW-0663">Pyridoxal phosphate</keyword>
<dbReference type="GO" id="GO:0008483">
    <property type="term" value="F:transaminase activity"/>
    <property type="evidence" value="ECO:0007669"/>
    <property type="project" value="UniProtKB-KW"/>
</dbReference>
<sequence>MTEGRFPSSQAWLGRAQCVIPGAHHLSGRVLTTPERSPMYIERGFGCRITDVDGHEYIDYLMAFGAFLLGYADPEVDAAAREELERGSLLSMNRPQHVLFAEALVAQFDAADMAVVLKTGSEATTAALRIARRATGRRRVARAGYHGWHDWCLPLENSVPAGLDAQVLEFNANDPHSLEALFSVFPGEISGVILAPEMVLPPTRERFQALQDLTHRHGALFILDEVKTAFRTAPGSVQARFELKPDLTTVSKGLSNGWPIAAVVGRRDVMNSAAGMHLSGTFHGDTAAMAAALTTLRIVRERDVAGHVWALGQRLIDGLNAIVREFDVPALSYGEPFPPMPFLRFDHPDSQVNDAMRTVFYEAMLERGVLLHPRHMWFISHAHQRDDIDTTLEHARSAMRIASQHCRAT</sequence>
<dbReference type="RefSeq" id="WP_193688791.1">
    <property type="nucleotide sequence ID" value="NZ_CP062941.1"/>
</dbReference>
<evidence type="ECO:0000313" key="4">
    <source>
        <dbReference type="EMBL" id="QOL51818.1"/>
    </source>
</evidence>